<reference evidence="2 3" key="2">
    <citation type="submission" date="2019-09" db="EMBL/GenBank/DDBJ databases">
        <title>Mesorhizobium sp. MaA-C15 isolated from Microcystis aeruginosa.</title>
        <authorList>
            <person name="Jeong S.E."/>
            <person name="Jin H.M."/>
            <person name="Jeon C.O."/>
        </authorList>
    </citation>
    <scope>NUCLEOTIDE SEQUENCE [LARGE SCALE GENOMIC DNA]</scope>
    <source>
        <strain evidence="2 3">MaA-C15</strain>
    </source>
</reference>
<dbReference type="Pfam" id="PF20056">
    <property type="entry name" value="DUF6455"/>
    <property type="match status" value="1"/>
</dbReference>
<accession>A0A5D4H8D1</accession>
<gene>
    <name evidence="2" type="ORF">FY036_02085</name>
</gene>
<keyword evidence="3" id="KW-1185">Reference proteome</keyword>
<dbReference type="AlphaFoldDB" id="A0A5D4H8D1"/>
<protein>
    <recommendedName>
        <fullName evidence="1">DUF6455 domain-containing protein</fullName>
    </recommendedName>
</protein>
<comment type="caution">
    <text evidence="2">The sequence shown here is derived from an EMBL/GenBank/DDBJ whole genome shotgun (WGS) entry which is preliminary data.</text>
</comment>
<organism evidence="2 3">
    <name type="scientific">Neoaquamicrobium microcysteis</name>
    <dbReference type="NCBI Taxonomy" id="2682781"/>
    <lineage>
        <taxon>Bacteria</taxon>
        <taxon>Pseudomonadati</taxon>
        <taxon>Pseudomonadota</taxon>
        <taxon>Alphaproteobacteria</taxon>
        <taxon>Hyphomicrobiales</taxon>
        <taxon>Phyllobacteriaceae</taxon>
        <taxon>Neoaquamicrobium</taxon>
    </lineage>
</organism>
<evidence type="ECO:0000313" key="3">
    <source>
        <dbReference type="Proteomes" id="UP000323258"/>
    </source>
</evidence>
<dbReference type="InterPro" id="IPR045601">
    <property type="entry name" value="DUF6455"/>
</dbReference>
<evidence type="ECO:0000313" key="2">
    <source>
        <dbReference type="EMBL" id="TYR35675.1"/>
    </source>
</evidence>
<evidence type="ECO:0000259" key="1">
    <source>
        <dbReference type="Pfam" id="PF20056"/>
    </source>
</evidence>
<reference evidence="2 3" key="1">
    <citation type="submission" date="2019-08" db="EMBL/GenBank/DDBJ databases">
        <authorList>
            <person name="Seo Y.L."/>
        </authorList>
    </citation>
    <scope>NUCLEOTIDE SEQUENCE [LARGE SCALE GENOMIC DNA]</scope>
    <source>
        <strain evidence="2 3">MaA-C15</strain>
    </source>
</reference>
<dbReference type="EMBL" id="VSZS01000051">
    <property type="protein sequence ID" value="TYR35675.1"/>
    <property type="molecule type" value="Genomic_DNA"/>
</dbReference>
<dbReference type="Proteomes" id="UP000323258">
    <property type="component" value="Unassembled WGS sequence"/>
</dbReference>
<name>A0A5D4H8D1_9HYPH</name>
<dbReference type="RefSeq" id="WP_148913047.1">
    <property type="nucleotide sequence ID" value="NZ_VSZS01000051.1"/>
</dbReference>
<dbReference type="OrthoDB" id="7961152at2"/>
<proteinExistence type="predicted"/>
<sequence>MRVIEAVAARLDQPVKMAGNLGIDLPSSGLWSENQIRNAIWRCIFCRHGSECAEWVNAGTPGVPGFCRNREFYLGRVRDAA</sequence>
<feature type="domain" description="DUF6455" evidence="1">
    <location>
        <begin position="10"/>
        <end position="72"/>
    </location>
</feature>